<dbReference type="InterPro" id="IPR009267">
    <property type="entry name" value="NTP_transf_6"/>
</dbReference>
<dbReference type="AlphaFoldDB" id="A0A165YTJ5"/>
<keyword evidence="2" id="KW-1185">Reference proteome</keyword>
<dbReference type="Pfam" id="PF06042">
    <property type="entry name" value="NTP_transf_6"/>
    <property type="match status" value="1"/>
</dbReference>
<dbReference type="PANTHER" id="PTHR39166">
    <property type="entry name" value="BLL1166 PROTEIN"/>
    <property type="match status" value="1"/>
</dbReference>
<dbReference type="EMBL" id="LMCB01000015">
    <property type="protein sequence ID" value="KZL19223.1"/>
    <property type="molecule type" value="Genomic_DNA"/>
</dbReference>
<reference evidence="1 2" key="1">
    <citation type="journal article" date="2016" name="Front. Microbiol.">
        <title>Comparative Genomic Analysis Reveals a Diverse Repertoire of Genes Involved in Prokaryote-Eukaryote Interactions within the Pseudovibrio Genus.</title>
        <authorList>
            <person name="Romano S."/>
            <person name="Fernandez-Guerra A."/>
            <person name="Reen F.J."/>
            <person name="Glockner F.O."/>
            <person name="Crowley S.P."/>
            <person name="O'Sullivan O."/>
            <person name="Cotter P.D."/>
            <person name="Adams C."/>
            <person name="Dobson A.D."/>
            <person name="O'Gara F."/>
        </authorList>
    </citation>
    <scope>NUCLEOTIDE SEQUENCE [LARGE SCALE GENOMIC DNA]</scope>
    <source>
        <strain evidence="1 2">Ad2</strain>
    </source>
</reference>
<evidence type="ECO:0000313" key="1">
    <source>
        <dbReference type="EMBL" id="KZL19223.1"/>
    </source>
</evidence>
<organism evidence="1 2">
    <name type="scientific">Pseudovibrio axinellae</name>
    <dbReference type="NCBI Taxonomy" id="989403"/>
    <lineage>
        <taxon>Bacteria</taxon>
        <taxon>Pseudomonadati</taxon>
        <taxon>Pseudomonadota</taxon>
        <taxon>Alphaproteobacteria</taxon>
        <taxon>Hyphomicrobiales</taxon>
        <taxon>Stappiaceae</taxon>
        <taxon>Pseudovibrio</taxon>
    </lineage>
</organism>
<evidence type="ECO:0000313" key="2">
    <source>
        <dbReference type="Proteomes" id="UP000076577"/>
    </source>
</evidence>
<dbReference type="Proteomes" id="UP000076577">
    <property type="component" value="Unassembled WGS sequence"/>
</dbReference>
<sequence length="218" mass="24589">MRKTMRQSALANANLEYLDQAMLADPQTASEDDRKRILELVLRSNSHLIAAMKGVRSLRLPDCCISGPSIAWPLWAALKGTPALPGSNQLYISYYDPSKHALEKEVTYLRHIRQILSTGPYQVQLSNQASHVTQHETVGLKNEVPITCTPEALLRDPVQTYALGVRLEANNTFSVLAPFGLSGVFSMKMERNLAFCDEEDFLIKLRRVETMWPRVSFR</sequence>
<proteinExistence type="predicted"/>
<dbReference type="PANTHER" id="PTHR39166:SF1">
    <property type="entry name" value="BLL1166 PROTEIN"/>
    <property type="match status" value="1"/>
</dbReference>
<gene>
    <name evidence="1" type="ORF">PsAD2_01974</name>
</gene>
<accession>A0A165YTJ5</accession>
<dbReference type="PATRIC" id="fig|989403.3.peg.2113"/>
<dbReference type="STRING" id="989403.SAMN05421798_102733"/>
<comment type="caution">
    <text evidence="1">The sequence shown here is derived from an EMBL/GenBank/DDBJ whole genome shotgun (WGS) entry which is preliminary data.</text>
</comment>
<dbReference type="RefSeq" id="WP_208979362.1">
    <property type="nucleotide sequence ID" value="NZ_FOFM01000002.1"/>
</dbReference>
<name>A0A165YTJ5_9HYPH</name>
<protein>
    <submittedName>
        <fullName evidence="1">Uncharacterized protein</fullName>
    </submittedName>
</protein>